<keyword evidence="2" id="KW-0378">Hydrolase</keyword>
<dbReference type="GO" id="GO:0016787">
    <property type="term" value="F:hydrolase activity"/>
    <property type="evidence" value="ECO:0007669"/>
    <property type="project" value="UniProtKB-KW"/>
</dbReference>
<dbReference type="PANTHER" id="PTHR18934">
    <property type="entry name" value="ATP-DEPENDENT RNA HELICASE"/>
    <property type="match status" value="1"/>
</dbReference>
<dbReference type="EMBL" id="DUZY01000001">
    <property type="protein sequence ID" value="DAD18010.1"/>
    <property type="molecule type" value="Genomic_DNA"/>
</dbReference>
<evidence type="ECO:0000313" key="5">
    <source>
        <dbReference type="EMBL" id="DAD18010.1"/>
    </source>
</evidence>
<dbReference type="InterPro" id="IPR027417">
    <property type="entry name" value="P-loop_NTPase"/>
</dbReference>
<comment type="caution">
    <text evidence="5">The sequence shown here is derived from an EMBL/GenBank/DDBJ whole genome shotgun (WGS) entry which is preliminary data.</text>
</comment>
<organism evidence="5 6">
    <name type="scientific">Nelumbo nucifera</name>
    <name type="common">Sacred lotus</name>
    <dbReference type="NCBI Taxonomy" id="4432"/>
    <lineage>
        <taxon>Eukaryota</taxon>
        <taxon>Viridiplantae</taxon>
        <taxon>Streptophyta</taxon>
        <taxon>Embryophyta</taxon>
        <taxon>Tracheophyta</taxon>
        <taxon>Spermatophyta</taxon>
        <taxon>Magnoliopsida</taxon>
        <taxon>Proteales</taxon>
        <taxon>Nelumbonaceae</taxon>
        <taxon>Nelumbo</taxon>
    </lineage>
</organism>
<name>A0A822XCE1_NELNU</name>
<dbReference type="GO" id="GO:0005524">
    <property type="term" value="F:ATP binding"/>
    <property type="evidence" value="ECO:0007669"/>
    <property type="project" value="UniProtKB-KW"/>
</dbReference>
<sequence>MLLMGEQLGCVNEVLTIVSILSVPSVFFQPKDRAEESDASREKFFVPKSDHLTLLNVYQLWKANQYWGDWCNEHFLHAKGLRKEREVRSQLLDILKTLKFHLPHVGLTGML</sequence>
<evidence type="ECO:0000256" key="2">
    <source>
        <dbReference type="ARBA" id="ARBA00022801"/>
    </source>
</evidence>
<evidence type="ECO:0008006" key="7">
    <source>
        <dbReference type="Google" id="ProtNLM"/>
    </source>
</evidence>
<evidence type="ECO:0000256" key="1">
    <source>
        <dbReference type="ARBA" id="ARBA00022741"/>
    </source>
</evidence>
<dbReference type="PANTHER" id="PTHR18934:SF91">
    <property type="entry name" value="PRE-MRNA-SPLICING FACTOR ATP-DEPENDENT RNA HELICASE PRP16"/>
    <property type="match status" value="1"/>
</dbReference>
<dbReference type="Proteomes" id="UP000607653">
    <property type="component" value="Unassembled WGS sequence"/>
</dbReference>
<evidence type="ECO:0000256" key="4">
    <source>
        <dbReference type="ARBA" id="ARBA00022840"/>
    </source>
</evidence>
<evidence type="ECO:0000313" key="6">
    <source>
        <dbReference type="Proteomes" id="UP000607653"/>
    </source>
</evidence>
<dbReference type="AlphaFoldDB" id="A0A822XCE1"/>
<accession>A0A822XCE1</accession>
<keyword evidence="1" id="KW-0547">Nucleotide-binding</keyword>
<protein>
    <recommendedName>
        <fullName evidence="7">Helicase-associated domain-containing protein</fullName>
    </recommendedName>
</protein>
<reference evidence="5 6" key="1">
    <citation type="journal article" date="2020" name="Mol. Biol. Evol.">
        <title>Distinct Expression and Methylation Patterns for Genes with Different Fates following a Single Whole-Genome Duplication in Flowering Plants.</title>
        <authorList>
            <person name="Shi T."/>
            <person name="Rahmani R.S."/>
            <person name="Gugger P.F."/>
            <person name="Wang M."/>
            <person name="Li H."/>
            <person name="Zhang Y."/>
            <person name="Li Z."/>
            <person name="Wang Q."/>
            <person name="Van de Peer Y."/>
            <person name="Marchal K."/>
            <person name="Chen J."/>
        </authorList>
    </citation>
    <scope>NUCLEOTIDE SEQUENCE [LARGE SCALE GENOMIC DNA]</scope>
    <source>
        <tissue evidence="5">Leaf</tissue>
    </source>
</reference>
<dbReference type="Pfam" id="PF21010">
    <property type="entry name" value="HA2_C"/>
    <property type="match status" value="1"/>
</dbReference>
<keyword evidence="3" id="KW-0347">Helicase</keyword>
<keyword evidence="6" id="KW-1185">Reference proteome</keyword>
<proteinExistence type="predicted"/>
<dbReference type="GO" id="GO:0004386">
    <property type="term" value="F:helicase activity"/>
    <property type="evidence" value="ECO:0007669"/>
    <property type="project" value="UniProtKB-KW"/>
</dbReference>
<keyword evidence="4" id="KW-0067">ATP-binding</keyword>
<gene>
    <name evidence="5" type="ORF">HUJ06_019473</name>
</gene>
<evidence type="ECO:0000256" key="3">
    <source>
        <dbReference type="ARBA" id="ARBA00022806"/>
    </source>
</evidence>
<dbReference type="SUPFAM" id="SSF52540">
    <property type="entry name" value="P-loop containing nucleoside triphosphate hydrolases"/>
    <property type="match status" value="1"/>
</dbReference>
<dbReference type="Gene3D" id="1.20.120.1080">
    <property type="match status" value="1"/>
</dbReference>